<dbReference type="InterPro" id="IPR007657">
    <property type="entry name" value="Glycosyltransferase_61"/>
</dbReference>
<organism evidence="1 2">
    <name type="scientific">Hymenobacter busanensis</name>
    <dbReference type="NCBI Taxonomy" id="2607656"/>
    <lineage>
        <taxon>Bacteria</taxon>
        <taxon>Pseudomonadati</taxon>
        <taxon>Bacteroidota</taxon>
        <taxon>Cytophagia</taxon>
        <taxon>Cytophagales</taxon>
        <taxon>Hymenobacteraceae</taxon>
        <taxon>Hymenobacter</taxon>
    </lineage>
</organism>
<dbReference type="RefSeq" id="WP_151079212.1">
    <property type="nucleotide sequence ID" value="NZ_CP047647.1"/>
</dbReference>
<dbReference type="Pfam" id="PF04577">
    <property type="entry name" value="Glyco_transf_61"/>
    <property type="match status" value="1"/>
</dbReference>
<comment type="caution">
    <text evidence="1">The sequence shown here is derived from an EMBL/GenBank/DDBJ whole genome shotgun (WGS) entry which is preliminary data.</text>
</comment>
<dbReference type="EMBL" id="VTWU01000004">
    <property type="protein sequence ID" value="KAA9332271.1"/>
    <property type="molecule type" value="Genomic_DNA"/>
</dbReference>
<dbReference type="InterPro" id="IPR049625">
    <property type="entry name" value="Glyco_transf_61_cat"/>
</dbReference>
<keyword evidence="2" id="KW-1185">Reference proteome</keyword>
<dbReference type="PANTHER" id="PTHR20961">
    <property type="entry name" value="GLYCOSYLTRANSFERASE"/>
    <property type="match status" value="1"/>
</dbReference>
<reference evidence="1 2" key="1">
    <citation type="submission" date="2019-09" db="EMBL/GenBank/DDBJ databases">
        <title>Genome sequence of Hymenobacter sp. M3.</title>
        <authorList>
            <person name="Srinivasan S."/>
        </authorList>
    </citation>
    <scope>NUCLEOTIDE SEQUENCE [LARGE SCALE GENOMIC DNA]</scope>
    <source>
        <strain evidence="1 2">M3</strain>
    </source>
</reference>
<accession>A0A7L4ZZ10</accession>
<evidence type="ECO:0000313" key="2">
    <source>
        <dbReference type="Proteomes" id="UP000326380"/>
    </source>
</evidence>
<sequence>MATKTVTTLPRQLKSALQWQRPWPANLQESDRSFFAPNQQVRLEGSELLQLQDVNVLADGVVFRHLYAYPETFIYSDFQLHNWRGLAYIYLKFAQHQLPADFRYVIAHHAWAVNYYHWMVDVLPRLEAIKELLPDLTLLLPANYNKEYHRATLQALGVRRVQWLQPHTRYRVPELLVPTRMARVTDSRPDAMLALRQTLLNYFQPDPAQGLGERIYISRARAPRRKVVNEDAVCEYLRQQGFAIVYFEDYSFQQQVSIAAQARYLISIHGAGLTNMLFMPANSRVMELQMRDDGTCYFYYALATGLGLDYFYQFCEPTNPGEIVNTADLIVDLPLLARNVECMLASA</sequence>
<proteinExistence type="predicted"/>
<protein>
    <submittedName>
        <fullName evidence="1">Glycosyltransferase family 61 protein</fullName>
    </submittedName>
</protein>
<gene>
    <name evidence="1" type="ORF">F0P96_12385</name>
</gene>
<dbReference type="Proteomes" id="UP000326380">
    <property type="component" value="Unassembled WGS sequence"/>
</dbReference>
<dbReference type="GO" id="GO:0016757">
    <property type="term" value="F:glycosyltransferase activity"/>
    <property type="evidence" value="ECO:0007669"/>
    <property type="project" value="InterPro"/>
</dbReference>
<name>A0A7L4ZZ10_9BACT</name>
<dbReference type="AlphaFoldDB" id="A0A7L4ZZ10"/>
<evidence type="ECO:0000313" key="1">
    <source>
        <dbReference type="EMBL" id="KAA9332271.1"/>
    </source>
</evidence>